<accession>A0A3S3QJ95</accession>
<evidence type="ECO:0000313" key="2">
    <source>
        <dbReference type="Proteomes" id="UP000286862"/>
    </source>
</evidence>
<proteinExistence type="predicted"/>
<dbReference type="EMBL" id="MTKQ01000045">
    <property type="protein sequence ID" value="RWX48898.1"/>
    <property type="molecule type" value="Genomic_DNA"/>
</dbReference>
<sequence>MPYSEFTIKQVKKEFGLTIIEDKALFEGVEPVRLDDSVLKKLDEYVPLALAVNTEKARSEFIIAYVLLELRAYLDTQVSLFSGIDFDVDKEKRLNGFCDFIISLSAEQFFLTSPVIALVEAKNENINAGIGQCLAEMVAARIFNEREGNTVESIYGVVTTGSVWKFLKLTGDEAGIDRKEYHIEQAGKIMGILAAMVKQVV</sequence>
<gene>
    <name evidence="1" type="ORF">VT99_10453</name>
</gene>
<dbReference type="Proteomes" id="UP000286862">
    <property type="component" value="Unassembled WGS sequence"/>
</dbReference>
<organism evidence="1 2">
    <name type="scientific">Candidatus Electrothrix marina</name>
    <dbReference type="NCBI Taxonomy" id="1859130"/>
    <lineage>
        <taxon>Bacteria</taxon>
        <taxon>Pseudomonadati</taxon>
        <taxon>Thermodesulfobacteriota</taxon>
        <taxon>Desulfobulbia</taxon>
        <taxon>Desulfobulbales</taxon>
        <taxon>Desulfobulbaceae</taxon>
        <taxon>Candidatus Electrothrix</taxon>
    </lineage>
</organism>
<dbReference type="AlphaFoldDB" id="A0A3S3QJ95"/>
<reference evidence="1 2" key="1">
    <citation type="submission" date="2017-01" db="EMBL/GenBank/DDBJ databases">
        <title>The cable genome- insights into the physiology and evolution of filamentous bacteria capable of sulfide oxidation via long distance electron transfer.</title>
        <authorList>
            <person name="Schreiber L."/>
            <person name="Bjerg J.T."/>
            <person name="Boggild A."/>
            <person name="Van De Vossenberg J."/>
            <person name="Meysman F."/>
            <person name="Nielsen L.P."/>
            <person name="Schramm A."/>
            <person name="Kjeldsen K.U."/>
        </authorList>
    </citation>
    <scope>NUCLEOTIDE SEQUENCE [LARGE SCALE GENOMIC DNA]</scope>
    <source>
        <strain evidence="1">A2</strain>
    </source>
</reference>
<name>A0A3S3QJ95_9BACT</name>
<evidence type="ECO:0000313" key="1">
    <source>
        <dbReference type="EMBL" id="RWX48898.1"/>
    </source>
</evidence>
<protein>
    <submittedName>
        <fullName evidence="1">Uncharacterized protein</fullName>
    </submittedName>
</protein>
<comment type="caution">
    <text evidence="1">The sequence shown here is derived from an EMBL/GenBank/DDBJ whole genome shotgun (WGS) entry which is preliminary data.</text>
</comment>